<dbReference type="InterPro" id="IPR000704">
    <property type="entry name" value="Casein_kinase_II_reg-sub"/>
</dbReference>
<accession>A0A0J9UAC3</accession>
<evidence type="ECO:0000313" key="3">
    <source>
        <dbReference type="EMBL" id="KMY96345.1"/>
    </source>
</evidence>
<feature type="region of interest" description="Disordered" evidence="2">
    <location>
        <begin position="191"/>
        <end position="219"/>
    </location>
</feature>
<feature type="compositionally biased region" description="Polar residues" evidence="2">
    <location>
        <begin position="204"/>
        <end position="213"/>
    </location>
</feature>
<dbReference type="PROSITE" id="PS01101">
    <property type="entry name" value="CK2_BETA"/>
    <property type="match status" value="1"/>
</dbReference>
<dbReference type="SMART" id="SM01085">
    <property type="entry name" value="CK_II_beta"/>
    <property type="match status" value="1"/>
</dbReference>
<organism evidence="3">
    <name type="scientific">Drosophila simulans</name>
    <name type="common">Fruit fly</name>
    <dbReference type="NCBI Taxonomy" id="7240"/>
    <lineage>
        <taxon>Eukaryota</taxon>
        <taxon>Metazoa</taxon>
        <taxon>Ecdysozoa</taxon>
        <taxon>Arthropoda</taxon>
        <taxon>Hexapoda</taxon>
        <taxon>Insecta</taxon>
        <taxon>Pterygota</taxon>
        <taxon>Neoptera</taxon>
        <taxon>Endopterygota</taxon>
        <taxon>Diptera</taxon>
        <taxon>Brachycera</taxon>
        <taxon>Muscomorpha</taxon>
        <taxon>Ephydroidea</taxon>
        <taxon>Drosophilidae</taxon>
        <taxon>Drosophila</taxon>
        <taxon>Sophophora</taxon>
    </lineage>
</organism>
<reference evidence="3" key="2">
    <citation type="submission" date="2014-06" db="EMBL/GenBank/DDBJ databases">
        <authorList>
            <person name="Hu T."/>
            <person name="Eisen M.B."/>
            <person name="Thornton K.R."/>
            <person name="Andolfatto P."/>
        </authorList>
    </citation>
    <scope>NUCLEOTIDE SEQUENCE</scope>
    <source>
        <strain evidence="3">W501</strain>
    </source>
</reference>
<proteinExistence type="inferred from homology"/>
<dbReference type="EMBL" id="CM002911">
    <property type="protein sequence ID" value="KMY96345.1"/>
    <property type="molecule type" value="Genomic_DNA"/>
</dbReference>
<dbReference type="GO" id="GO:0005956">
    <property type="term" value="C:protein kinase CK2 complex"/>
    <property type="evidence" value="ECO:0007669"/>
    <property type="project" value="InterPro"/>
</dbReference>
<dbReference type="Gene3D" id="2.20.25.20">
    <property type="match status" value="1"/>
</dbReference>
<comment type="similarity">
    <text evidence="1">Belongs to the casein kinase 2 subunit beta family.</text>
</comment>
<dbReference type="InterPro" id="IPR016149">
    <property type="entry name" value="Casein_kin_II_reg-sub_N"/>
</dbReference>
<dbReference type="PANTHER" id="PTHR11740:SF0">
    <property type="entry name" value="CASEIN KINASE II SUBUNIT BETA"/>
    <property type="match status" value="1"/>
</dbReference>
<dbReference type="Bgee" id="FBgn0270742">
    <property type="expression patterns" value="Expressed in male reproductive system and 2 other cell types or tissues"/>
</dbReference>
<name>A0A0J9UAC3_DROSI</name>
<evidence type="ECO:0000256" key="2">
    <source>
        <dbReference type="SAM" id="MobiDB-lite"/>
    </source>
</evidence>
<evidence type="ECO:0000256" key="1">
    <source>
        <dbReference type="ARBA" id="ARBA00006941"/>
    </source>
</evidence>
<reference evidence="3" key="3">
    <citation type="submission" date="2015-04" db="EMBL/GenBank/DDBJ databases">
        <authorList>
            <consortium name="FlyBase"/>
        </authorList>
    </citation>
    <scope>NUCLEOTIDE SEQUENCE</scope>
    <source>
        <strain evidence="3">W501</strain>
    </source>
</reference>
<dbReference type="PANTHER" id="PTHR11740">
    <property type="entry name" value="CASEIN KINASE II SUBUNIT BETA"/>
    <property type="match status" value="1"/>
</dbReference>
<dbReference type="OrthoDB" id="3971593at2759"/>
<dbReference type="GO" id="GO:0019887">
    <property type="term" value="F:protein kinase regulator activity"/>
    <property type="evidence" value="ECO:0007669"/>
    <property type="project" value="EnsemblMetazoa"/>
</dbReference>
<sequence>MSSPNSNEISDGSWISWFLGIMGNEFLCRVPTDFIADKFNLTGLEYCSHTLDVVLDPEFDSEDCDCDDEEKLYGMIHARYIVSPRGLEAMRLKYERKDFGLCPRVFCKGQKCLPVGLTDVWNQDHVKLYCPSCYDVFEPRTISGMLDGAMFGTSFPHMFFMQMPNLRPHPPVEKYVPRLYGFKLHPKALLPPESDESPPKYIESTANKSQVNGSKIFKE</sequence>
<dbReference type="Proteomes" id="UP000035880">
    <property type="component" value="Chromosome 2R"/>
</dbReference>
<dbReference type="GO" id="GO:0005737">
    <property type="term" value="C:cytoplasm"/>
    <property type="evidence" value="ECO:0007669"/>
    <property type="project" value="TreeGrafter"/>
</dbReference>
<dbReference type="InterPro" id="IPR035991">
    <property type="entry name" value="Casein_kinase_II_beta-like"/>
</dbReference>
<dbReference type="SUPFAM" id="SSF57798">
    <property type="entry name" value="Casein kinase II beta subunit"/>
    <property type="match status" value="1"/>
</dbReference>
<dbReference type="FunFam" id="1.10.1820.10:FF:000005">
    <property type="entry name" value="Casein kinase II subunit beta"/>
    <property type="match status" value="1"/>
</dbReference>
<dbReference type="PRINTS" id="PR00472">
    <property type="entry name" value="CASNKINASEII"/>
</dbReference>
<dbReference type="FunFam" id="2.20.25.20:FF:000001">
    <property type="entry name" value="Casein kinase II subunit beta"/>
    <property type="match status" value="1"/>
</dbReference>
<protein>
    <submittedName>
        <fullName evidence="3">Uncharacterized protein, isoform A</fullName>
    </submittedName>
</protein>
<dbReference type="AlphaFoldDB" id="A0A0J9UAC3"/>
<reference evidence="3" key="1">
    <citation type="journal article" date="2013" name="Genome Res.">
        <title>A second-generation assembly of the Drosophila simulans genome provides new insights into patterns of lineage-specific divergence.</title>
        <authorList>
            <person name="Hu T.T."/>
            <person name="Eisen M.B."/>
            <person name="Thornton K.R."/>
            <person name="Andolfatto P."/>
        </authorList>
    </citation>
    <scope>NUCLEOTIDE SEQUENCE [LARGE SCALE GENOMIC DNA]</scope>
    <source>
        <strain evidence="3">W501</strain>
    </source>
</reference>
<dbReference type="Pfam" id="PF01214">
    <property type="entry name" value="CK_II_beta"/>
    <property type="match status" value="1"/>
</dbReference>
<dbReference type="Gene3D" id="1.10.1820.10">
    <property type="entry name" value="protein kinase ck2 holoenzyme, chain C, domain 1"/>
    <property type="match status" value="1"/>
</dbReference>
<gene>
    <name evidence="3" type="primary">Dsim\GD29452</name>
    <name evidence="3" type="ORF">Dsimw501_GD29452</name>
</gene>